<sequence>MEPSQGRCSRAYGSGVISIDFGFTSSAAAVTIPTEGDSNATEFSIIEKFATKLLVKDPEEPNFSFIVPGTDNNTVGRKLCYFKALLMDSFREQPGDTEVMEACIASAQGLDLPEDPNVVSIFLKGLWGEARNLLGSFLAGSHSGRDGLPHVVVTYPGIWNESELRRLKLAVRNAGIEKECCQGCGVRYCTEQAAAVHAVLFDYPEQLEPQHENGESMIVADCGGLTLDAATYEFCSPSVPRSSESLGEIVDAKSSFTGGLSLNIAFDNMISDNLKRVSQRSDDQLLTSSLRRRAEAGKWFEHNIKPKFGDLRRNPYDDVWRFSNVAGCEVVIDRANMVRTFDPIIETIVAHIVELYARAKARGKQPKVVFLTGGVSQSPRIQNWVRKKLKKVDIDLQLIISTLYESVGVVGRVFYLKLDYRTSKFG</sequence>
<dbReference type="Proteomes" id="UP000738349">
    <property type="component" value="Unassembled WGS sequence"/>
</dbReference>
<comment type="caution">
    <text evidence="1">The sequence shown here is derived from an EMBL/GenBank/DDBJ whole genome shotgun (WGS) entry which is preliminary data.</text>
</comment>
<keyword evidence="2" id="KW-1185">Reference proteome</keyword>
<protein>
    <recommendedName>
        <fullName evidence="3">Actin-like ATPase domain-containing protein</fullName>
    </recommendedName>
</protein>
<evidence type="ECO:0000313" key="2">
    <source>
        <dbReference type="Proteomes" id="UP000738349"/>
    </source>
</evidence>
<dbReference type="CDD" id="cd10170">
    <property type="entry name" value="ASKHA_NBD_HSP70"/>
    <property type="match status" value="1"/>
</dbReference>
<proteinExistence type="predicted"/>
<dbReference type="Gene3D" id="3.90.640.10">
    <property type="entry name" value="Actin, Chain A, domain 4"/>
    <property type="match status" value="1"/>
</dbReference>
<organism evidence="1 2">
    <name type="scientific">Dactylonectria macrodidyma</name>
    <dbReference type="NCBI Taxonomy" id="307937"/>
    <lineage>
        <taxon>Eukaryota</taxon>
        <taxon>Fungi</taxon>
        <taxon>Dikarya</taxon>
        <taxon>Ascomycota</taxon>
        <taxon>Pezizomycotina</taxon>
        <taxon>Sordariomycetes</taxon>
        <taxon>Hypocreomycetidae</taxon>
        <taxon>Hypocreales</taxon>
        <taxon>Nectriaceae</taxon>
        <taxon>Dactylonectria</taxon>
    </lineage>
</organism>
<evidence type="ECO:0000313" key="1">
    <source>
        <dbReference type="EMBL" id="KAH7152732.1"/>
    </source>
</evidence>
<dbReference type="SUPFAM" id="SSF53067">
    <property type="entry name" value="Actin-like ATPase domain"/>
    <property type="match status" value="2"/>
</dbReference>
<dbReference type="AlphaFoldDB" id="A0A9P9F4X5"/>
<evidence type="ECO:0008006" key="3">
    <source>
        <dbReference type="Google" id="ProtNLM"/>
    </source>
</evidence>
<accession>A0A9P9F4X5</accession>
<dbReference type="InterPro" id="IPR043129">
    <property type="entry name" value="ATPase_NBD"/>
</dbReference>
<dbReference type="OrthoDB" id="5086192at2759"/>
<name>A0A9P9F4X5_9HYPO</name>
<dbReference type="PANTHER" id="PTHR42749:SF1">
    <property type="entry name" value="CELL SHAPE-DETERMINING PROTEIN MREB"/>
    <property type="match status" value="1"/>
</dbReference>
<reference evidence="1" key="1">
    <citation type="journal article" date="2021" name="Nat. Commun.">
        <title>Genetic determinants of endophytism in the Arabidopsis root mycobiome.</title>
        <authorList>
            <person name="Mesny F."/>
            <person name="Miyauchi S."/>
            <person name="Thiergart T."/>
            <person name="Pickel B."/>
            <person name="Atanasova L."/>
            <person name="Karlsson M."/>
            <person name="Huettel B."/>
            <person name="Barry K.W."/>
            <person name="Haridas S."/>
            <person name="Chen C."/>
            <person name="Bauer D."/>
            <person name="Andreopoulos W."/>
            <person name="Pangilinan J."/>
            <person name="LaButti K."/>
            <person name="Riley R."/>
            <person name="Lipzen A."/>
            <person name="Clum A."/>
            <person name="Drula E."/>
            <person name="Henrissat B."/>
            <person name="Kohler A."/>
            <person name="Grigoriev I.V."/>
            <person name="Martin F.M."/>
            <person name="Hacquard S."/>
        </authorList>
    </citation>
    <scope>NUCLEOTIDE SEQUENCE</scope>
    <source>
        <strain evidence="1">MPI-CAGE-AT-0147</strain>
    </source>
</reference>
<dbReference type="PANTHER" id="PTHR42749">
    <property type="entry name" value="CELL SHAPE-DETERMINING PROTEIN MREB"/>
    <property type="match status" value="1"/>
</dbReference>
<dbReference type="EMBL" id="JAGMUV010000006">
    <property type="protein sequence ID" value="KAH7152732.1"/>
    <property type="molecule type" value="Genomic_DNA"/>
</dbReference>
<dbReference type="Gene3D" id="3.30.420.40">
    <property type="match status" value="2"/>
</dbReference>
<gene>
    <name evidence="1" type="ORF">EDB81DRAFT_931074</name>
</gene>